<evidence type="ECO:0000256" key="1">
    <source>
        <dbReference type="ARBA" id="ARBA00006484"/>
    </source>
</evidence>
<dbReference type="Pfam" id="PF13561">
    <property type="entry name" value="adh_short_C2"/>
    <property type="match status" value="1"/>
</dbReference>
<gene>
    <name evidence="2" type="ORF">JOF53_008577</name>
</gene>
<dbReference type="InterPro" id="IPR002347">
    <property type="entry name" value="SDR_fam"/>
</dbReference>
<name>A0ABS5AT17_9PSEU</name>
<comment type="similarity">
    <text evidence="1">Belongs to the short-chain dehydrogenases/reductases (SDR) family.</text>
</comment>
<proteinExistence type="inferred from homology"/>
<sequence length="224" mass="23583">MACGASVTAVGRRPDALRKTVELTADEDRVLVCPADIADPAAAERIVTVGRERFGPVTGLVNNAGTARFAALDTAQPEDLEHMFAVHVSGPVRLVQRCLTDLRRARGSIVNVTSVGGALATPGRSFYGATKAAINHLTRSLAVELAPEVRVNAILPGPVDTPIYDDLGISPGETITLREKLSEATPLRRFGTSEEVAHWVCLLLGDAAGWLTGVLLPVDGGRCA</sequence>
<keyword evidence="3" id="KW-1185">Reference proteome</keyword>
<dbReference type="PANTHER" id="PTHR43975">
    <property type="entry name" value="ZGC:101858"/>
    <property type="match status" value="1"/>
</dbReference>
<dbReference type="SUPFAM" id="SSF51735">
    <property type="entry name" value="NAD(P)-binding Rossmann-fold domains"/>
    <property type="match status" value="1"/>
</dbReference>
<dbReference type="PROSITE" id="PS00061">
    <property type="entry name" value="ADH_SHORT"/>
    <property type="match status" value="1"/>
</dbReference>
<dbReference type="InterPro" id="IPR020904">
    <property type="entry name" value="Sc_DH/Rdtase_CS"/>
</dbReference>
<dbReference type="Proteomes" id="UP001519363">
    <property type="component" value="Unassembled WGS sequence"/>
</dbReference>
<dbReference type="InterPro" id="IPR036291">
    <property type="entry name" value="NAD(P)-bd_dom_sf"/>
</dbReference>
<accession>A0ABS5AT17</accession>
<dbReference type="PRINTS" id="PR00081">
    <property type="entry name" value="GDHRDH"/>
</dbReference>
<dbReference type="EMBL" id="JAGIOO010000001">
    <property type="protein sequence ID" value="MBP2479705.1"/>
    <property type="molecule type" value="Genomic_DNA"/>
</dbReference>
<evidence type="ECO:0000313" key="3">
    <source>
        <dbReference type="Proteomes" id="UP001519363"/>
    </source>
</evidence>
<dbReference type="PANTHER" id="PTHR43975:SF2">
    <property type="entry name" value="EG:BACR7A4.14 PROTEIN-RELATED"/>
    <property type="match status" value="1"/>
</dbReference>
<dbReference type="Gene3D" id="3.40.50.720">
    <property type="entry name" value="NAD(P)-binding Rossmann-like Domain"/>
    <property type="match status" value="1"/>
</dbReference>
<evidence type="ECO:0000313" key="2">
    <source>
        <dbReference type="EMBL" id="MBP2479705.1"/>
    </source>
</evidence>
<comment type="caution">
    <text evidence="2">The sequence shown here is derived from an EMBL/GenBank/DDBJ whole genome shotgun (WGS) entry which is preliminary data.</text>
</comment>
<organism evidence="2 3">
    <name type="scientific">Crossiella equi</name>
    <dbReference type="NCBI Taxonomy" id="130796"/>
    <lineage>
        <taxon>Bacteria</taxon>
        <taxon>Bacillati</taxon>
        <taxon>Actinomycetota</taxon>
        <taxon>Actinomycetes</taxon>
        <taxon>Pseudonocardiales</taxon>
        <taxon>Pseudonocardiaceae</taxon>
        <taxon>Crossiella</taxon>
    </lineage>
</organism>
<protein>
    <submittedName>
        <fullName evidence="2">NAD(P)-dependent dehydrogenase (Short-subunit alcohol dehydrogenase family)</fullName>
    </submittedName>
</protein>
<reference evidence="2 3" key="1">
    <citation type="submission" date="2021-03" db="EMBL/GenBank/DDBJ databases">
        <title>Sequencing the genomes of 1000 actinobacteria strains.</title>
        <authorList>
            <person name="Klenk H.-P."/>
        </authorList>
    </citation>
    <scope>NUCLEOTIDE SEQUENCE [LARGE SCALE GENOMIC DNA]</scope>
    <source>
        <strain evidence="2 3">DSM 44580</strain>
    </source>
</reference>
<dbReference type="CDD" id="cd05233">
    <property type="entry name" value="SDR_c"/>
    <property type="match status" value="1"/>
</dbReference>
<dbReference type="PRINTS" id="PR00080">
    <property type="entry name" value="SDRFAMILY"/>
</dbReference>